<dbReference type="EMBL" id="OY731402">
    <property type="protein sequence ID" value="CAJ1957838.1"/>
    <property type="molecule type" value="Genomic_DNA"/>
</dbReference>
<evidence type="ECO:0000259" key="1">
    <source>
        <dbReference type="Pfam" id="PF12220"/>
    </source>
</evidence>
<feature type="domain" description="U1 small nuclear ribonucleoprotein of 70kDa N-terminal" evidence="1">
    <location>
        <begin position="42"/>
        <end position="66"/>
    </location>
</feature>
<proteinExistence type="predicted"/>
<dbReference type="InterPro" id="IPR057135">
    <property type="entry name" value="At4g27190-like_LRR"/>
</dbReference>
<dbReference type="Gene3D" id="3.80.10.10">
    <property type="entry name" value="Ribonuclease Inhibitor"/>
    <property type="match status" value="1"/>
</dbReference>
<gene>
    <name evidence="3" type="ORF">AYBTSS11_LOCUS17420</name>
</gene>
<dbReference type="Pfam" id="PF12220">
    <property type="entry name" value="U1snRNP70_N"/>
    <property type="match status" value="1"/>
</dbReference>
<dbReference type="Proteomes" id="UP001189624">
    <property type="component" value="Chromosome 5"/>
</dbReference>
<reference evidence="3" key="1">
    <citation type="submission" date="2023-10" db="EMBL/GenBank/DDBJ databases">
        <authorList>
            <person name="Domelevo Entfellner J.-B."/>
        </authorList>
    </citation>
    <scope>NUCLEOTIDE SEQUENCE</scope>
</reference>
<dbReference type="InterPro" id="IPR032675">
    <property type="entry name" value="LRR_dom_sf"/>
</dbReference>
<dbReference type="InterPro" id="IPR022023">
    <property type="entry name" value="U1snRNP70_N"/>
</dbReference>
<evidence type="ECO:0000259" key="2">
    <source>
        <dbReference type="Pfam" id="PF23247"/>
    </source>
</evidence>
<name>A0AA86SGL6_9FABA</name>
<protein>
    <submittedName>
        <fullName evidence="3">Uncharacterized protein</fullName>
    </submittedName>
</protein>
<keyword evidence="4" id="KW-1185">Reference proteome</keyword>
<dbReference type="AlphaFoldDB" id="A0AA86SGL6"/>
<dbReference type="Gramene" id="rna-AYBTSS11_LOCUS17420">
    <property type="protein sequence ID" value="CAJ1957838.1"/>
    <property type="gene ID" value="gene-AYBTSS11_LOCUS17420"/>
</dbReference>
<dbReference type="Pfam" id="PF23247">
    <property type="entry name" value="LRR_RPS2"/>
    <property type="match status" value="1"/>
</dbReference>
<evidence type="ECO:0000313" key="3">
    <source>
        <dbReference type="EMBL" id="CAJ1957838.1"/>
    </source>
</evidence>
<accession>A0AA86SGL6</accession>
<sequence length="169" mass="19189">MGDLNNDPLMRNQNAVVQARTKAQNRANVLQLKLIGQNHPNGLTANLLKLFEPRPPLEYKPPPGEKKMSTAYRDGAICEQVTFPELETLAIRYMNRWNSIWHNQQAPNSFCKLNKVEITGCDALHHVFPIAMLKELQQLQVLEISTANIENTVEENNSHDVEQGFLCTL</sequence>
<feature type="domain" description="Disease resistance protein At4g27190-like leucine-rich repeats" evidence="2">
    <location>
        <begin position="82"/>
        <end position="146"/>
    </location>
</feature>
<organism evidence="3 4">
    <name type="scientific">Sphenostylis stenocarpa</name>
    <dbReference type="NCBI Taxonomy" id="92480"/>
    <lineage>
        <taxon>Eukaryota</taxon>
        <taxon>Viridiplantae</taxon>
        <taxon>Streptophyta</taxon>
        <taxon>Embryophyta</taxon>
        <taxon>Tracheophyta</taxon>
        <taxon>Spermatophyta</taxon>
        <taxon>Magnoliopsida</taxon>
        <taxon>eudicotyledons</taxon>
        <taxon>Gunneridae</taxon>
        <taxon>Pentapetalae</taxon>
        <taxon>rosids</taxon>
        <taxon>fabids</taxon>
        <taxon>Fabales</taxon>
        <taxon>Fabaceae</taxon>
        <taxon>Papilionoideae</taxon>
        <taxon>50 kb inversion clade</taxon>
        <taxon>NPAAA clade</taxon>
        <taxon>indigoferoid/millettioid clade</taxon>
        <taxon>Phaseoleae</taxon>
        <taxon>Sphenostylis</taxon>
    </lineage>
</organism>
<evidence type="ECO:0000313" key="4">
    <source>
        <dbReference type="Proteomes" id="UP001189624"/>
    </source>
</evidence>